<dbReference type="RefSeq" id="WP_062625936.1">
    <property type="nucleotide sequence ID" value="NZ_AP018738.1"/>
</dbReference>
<dbReference type="OrthoDB" id="9806524at2"/>
<dbReference type="Pfam" id="PF07277">
    <property type="entry name" value="SapC"/>
    <property type="match status" value="1"/>
</dbReference>
<evidence type="ECO:0000313" key="2">
    <source>
        <dbReference type="Proteomes" id="UP000033070"/>
    </source>
</evidence>
<keyword evidence="2" id="KW-1185">Reference proteome</keyword>
<gene>
    <name evidence="1" type="ORF">OYT1_ch1715</name>
</gene>
<organism evidence="1 2">
    <name type="scientific">Ferriphaselus amnicola</name>
    <dbReference type="NCBI Taxonomy" id="1188319"/>
    <lineage>
        <taxon>Bacteria</taxon>
        <taxon>Pseudomonadati</taxon>
        <taxon>Pseudomonadota</taxon>
        <taxon>Betaproteobacteria</taxon>
        <taxon>Nitrosomonadales</taxon>
        <taxon>Gallionellaceae</taxon>
        <taxon>Ferriphaselus</taxon>
    </lineage>
</organism>
<dbReference type="STRING" id="1188319.OYT1_00706"/>
<dbReference type="Proteomes" id="UP000033070">
    <property type="component" value="Chromosome"/>
</dbReference>
<proteinExistence type="predicted"/>
<evidence type="ECO:0008006" key="3">
    <source>
        <dbReference type="Google" id="ProtNLM"/>
    </source>
</evidence>
<name>A0A2Z6GCA8_9PROT</name>
<dbReference type="InterPro" id="IPR010836">
    <property type="entry name" value="SapC"/>
</dbReference>
<dbReference type="KEGG" id="fam:OYT1_ch1715"/>
<dbReference type="EMBL" id="AP018738">
    <property type="protein sequence ID" value="BBE51253.1"/>
    <property type="molecule type" value="Genomic_DNA"/>
</dbReference>
<reference evidence="1 2" key="1">
    <citation type="submission" date="2018-06" db="EMBL/GenBank/DDBJ databases">
        <title>OYT1 Genome Sequencing.</title>
        <authorList>
            <person name="Kato S."/>
            <person name="Itoh T."/>
            <person name="Ohkuma M."/>
        </authorList>
    </citation>
    <scope>NUCLEOTIDE SEQUENCE [LARGE SCALE GENOMIC DNA]</scope>
    <source>
        <strain evidence="1 2">OYT1</strain>
    </source>
</reference>
<evidence type="ECO:0000313" key="1">
    <source>
        <dbReference type="EMBL" id="BBE51253.1"/>
    </source>
</evidence>
<sequence>MSNTLQFYQTIVPIDRNLHKSWTLRATADAGFTRNAHAVLLLGSEFVEASREYPIVFVRNGDQVMPVAMLGLREGENLFVNEHGQWQARYVPAYVRRYPFTFAEVPGGQLLLSLDTSYAGLDQEGKAGQALFDQEGKETDFLKNMLAFAQGFQDDYQRTRLVCAEIDKLGLFKDMNMQATLANGGSFNMGGFLVVDEQKLLQLDDATITNLFKSGLLGTLYAHLISLGNANQLVARLAERDVVAPATTH</sequence>
<protein>
    <recommendedName>
        <fullName evidence="3">SapC family protein</fullName>
    </recommendedName>
</protein>
<accession>A0A2Z6GCA8</accession>
<dbReference type="AlphaFoldDB" id="A0A2Z6GCA8"/>